<evidence type="ECO:0000256" key="1">
    <source>
        <dbReference type="HAMAP-Rule" id="MF_00652"/>
    </source>
</evidence>
<proteinExistence type="inferred from homology"/>
<dbReference type="EMBL" id="JAJEQX010000007">
    <property type="protein sequence ID" value="MCC2253927.1"/>
    <property type="molecule type" value="Genomic_DNA"/>
</dbReference>
<dbReference type="NCBIfam" id="NF002543">
    <property type="entry name" value="PRK02101.1-4"/>
    <property type="match status" value="1"/>
</dbReference>
<accession>A0ABS8FXN8</accession>
<dbReference type="RefSeq" id="WP_227707068.1">
    <property type="nucleotide sequence ID" value="NZ_JAJEQX010000007.1"/>
</dbReference>
<dbReference type="HAMAP" id="MF_00652">
    <property type="entry name" value="UPF0246"/>
    <property type="match status" value="1"/>
</dbReference>
<keyword evidence="3" id="KW-1185">Reference proteome</keyword>
<protein>
    <recommendedName>
        <fullName evidence="1">UPF0246 protein LKD70_05670</fullName>
    </recommendedName>
</protein>
<dbReference type="Pfam" id="PF03883">
    <property type="entry name" value="H2O2_YaaD"/>
    <property type="match status" value="1"/>
</dbReference>
<dbReference type="InterPro" id="IPR005583">
    <property type="entry name" value="YaaA"/>
</dbReference>
<dbReference type="PANTHER" id="PTHR30283">
    <property type="entry name" value="PEROXIDE STRESS RESPONSE PROTEIN YAAA"/>
    <property type="match status" value="1"/>
</dbReference>
<name>A0ABS8FXN8_9FIRM</name>
<gene>
    <name evidence="2" type="primary">yaaA</name>
    <name evidence="2" type="ORF">LKD70_05670</name>
</gene>
<organism evidence="2 3">
    <name type="scientific">Ruminococcus turbiniformis</name>
    <dbReference type="NCBI Taxonomy" id="2881258"/>
    <lineage>
        <taxon>Bacteria</taxon>
        <taxon>Bacillati</taxon>
        <taxon>Bacillota</taxon>
        <taxon>Clostridia</taxon>
        <taxon>Eubacteriales</taxon>
        <taxon>Oscillospiraceae</taxon>
        <taxon>Ruminococcus</taxon>
    </lineage>
</organism>
<evidence type="ECO:0000313" key="2">
    <source>
        <dbReference type="EMBL" id="MCC2253927.1"/>
    </source>
</evidence>
<evidence type="ECO:0000313" key="3">
    <source>
        <dbReference type="Proteomes" id="UP001198151"/>
    </source>
</evidence>
<dbReference type="Proteomes" id="UP001198151">
    <property type="component" value="Unassembled WGS sequence"/>
</dbReference>
<sequence>MRIIISPAKKMNTDTDTLAPEGLPVFLDKTKELLEWMRRLTPGEAQSLWKCNDRIAEQNYRRFQEMNLTRGLTPAVISYEGIQYQYMAPAVFGGAETDYIRGHLRILSGFYGVLKPFDGVAPYRLEMQAKASDEGDLYRFWGDLIYREVTDGDHLILNLASKEYSRCVEKYLQPEDTYLTCVFADLVDGKVKQKGTFAKMARGEMVRFLAENQVEEPEEIRGFDRLGYRFEERLSTEKEYVFIRNASETENRNSLQ</sequence>
<reference evidence="2 3" key="1">
    <citation type="submission" date="2021-10" db="EMBL/GenBank/DDBJ databases">
        <title>Anaerobic single-cell dispensing facilitates the cultivation of human gut bacteria.</title>
        <authorList>
            <person name="Afrizal A."/>
        </authorList>
    </citation>
    <scope>NUCLEOTIDE SEQUENCE [LARGE SCALE GENOMIC DNA]</scope>
    <source>
        <strain evidence="2 3">CLA-AA-H200</strain>
    </source>
</reference>
<dbReference type="PANTHER" id="PTHR30283:SF4">
    <property type="entry name" value="PEROXIDE STRESS RESISTANCE PROTEIN YAAA"/>
    <property type="match status" value="1"/>
</dbReference>
<comment type="caution">
    <text evidence="2">The sequence shown here is derived from an EMBL/GenBank/DDBJ whole genome shotgun (WGS) entry which is preliminary data.</text>
</comment>
<comment type="similarity">
    <text evidence="1">Belongs to the UPF0246 family.</text>
</comment>